<gene>
    <name evidence="1" type="ORF">EHE19_009750</name>
</gene>
<protein>
    <submittedName>
        <fullName evidence="1">Uncharacterized protein</fullName>
    </submittedName>
</protein>
<name>A0A4U7JPE3_9FIRM</name>
<dbReference type="AlphaFoldDB" id="A0A4U7JPE3"/>
<proteinExistence type="predicted"/>
<keyword evidence="2" id="KW-1185">Reference proteome</keyword>
<dbReference type="Proteomes" id="UP000306409">
    <property type="component" value="Chromosome"/>
</dbReference>
<dbReference type="OrthoDB" id="1912208at2"/>
<dbReference type="EMBL" id="CP061336">
    <property type="protein sequence ID" value="QNU68829.1"/>
    <property type="molecule type" value="Genomic_DNA"/>
</dbReference>
<dbReference type="KEGG" id="rher:EHE19_009750"/>
<evidence type="ECO:0000313" key="1">
    <source>
        <dbReference type="EMBL" id="QNU68829.1"/>
    </source>
</evidence>
<reference evidence="1 2" key="1">
    <citation type="submission" date="2020-09" db="EMBL/GenBank/DDBJ databases">
        <title>Characterization and genome sequencing of Ruminiclostridium sp. nov. MA18.</title>
        <authorList>
            <person name="Rettenmaier R."/>
            <person name="Kowollik M.-L."/>
            <person name="Liebl W."/>
            <person name="Zverlov V."/>
        </authorList>
    </citation>
    <scope>NUCLEOTIDE SEQUENCE [LARGE SCALE GENOMIC DNA]</scope>
    <source>
        <strain evidence="1 2">MA18</strain>
    </source>
</reference>
<evidence type="ECO:0000313" key="2">
    <source>
        <dbReference type="Proteomes" id="UP000306409"/>
    </source>
</evidence>
<sequence>MGLSWINIFGLIIVILILIPNIIYAVKFHGLPNKCKNKPMNIIEQVGRYLTIFFSVFNIGLAEFGFSSVEAFIVYFIGNTILIIIYWIFWCLYFKKMVLWKSIALAIIPTAIFLLSGITLRHYLLVLSAIIFGIGHIYVTYQNAK</sequence>
<organism evidence="1 2">
    <name type="scientific">Ruminiclostridium herbifermentans</name>
    <dbReference type="NCBI Taxonomy" id="2488810"/>
    <lineage>
        <taxon>Bacteria</taxon>
        <taxon>Bacillati</taxon>
        <taxon>Bacillota</taxon>
        <taxon>Clostridia</taxon>
        <taxon>Eubacteriales</taxon>
        <taxon>Oscillospiraceae</taxon>
        <taxon>Ruminiclostridium</taxon>
    </lineage>
</organism>
<accession>A0A4U7JPE3</accession>